<evidence type="ECO:0000256" key="4">
    <source>
        <dbReference type="ARBA" id="ARBA00022705"/>
    </source>
</evidence>
<keyword evidence="11" id="KW-1185">Reference proteome</keyword>
<dbReference type="CDD" id="cd21692">
    <property type="entry name" value="GINS_B_Sld5"/>
    <property type="match status" value="1"/>
</dbReference>
<dbReference type="Proteomes" id="UP000807716">
    <property type="component" value="Unassembled WGS sequence"/>
</dbReference>
<evidence type="ECO:0000313" key="10">
    <source>
        <dbReference type="EMBL" id="KAG0270029.1"/>
    </source>
</evidence>
<keyword evidence="5 6" id="KW-0539">Nucleus</keyword>
<dbReference type="PIRSF" id="PIRSF007764">
    <property type="entry name" value="Sld5"/>
    <property type="match status" value="1"/>
</dbReference>
<evidence type="ECO:0000259" key="9">
    <source>
        <dbReference type="Pfam" id="PF16922"/>
    </source>
</evidence>
<dbReference type="Pfam" id="PF05916">
    <property type="entry name" value="Sld5"/>
    <property type="match status" value="1"/>
</dbReference>
<dbReference type="InterPro" id="IPR036224">
    <property type="entry name" value="GINS_bundle-like_dom_sf"/>
</dbReference>
<organism evidence="10 11">
    <name type="scientific">Actinomortierella ambigua</name>
    <dbReference type="NCBI Taxonomy" id="1343610"/>
    <lineage>
        <taxon>Eukaryota</taxon>
        <taxon>Fungi</taxon>
        <taxon>Fungi incertae sedis</taxon>
        <taxon>Mucoromycota</taxon>
        <taxon>Mortierellomycotina</taxon>
        <taxon>Mortierellomycetes</taxon>
        <taxon>Mortierellales</taxon>
        <taxon>Mortierellaceae</taxon>
        <taxon>Actinomortierella</taxon>
    </lineage>
</organism>
<dbReference type="CDD" id="cd11711">
    <property type="entry name" value="GINS_A_Sld5"/>
    <property type="match status" value="1"/>
</dbReference>
<dbReference type="Pfam" id="PF16922">
    <property type="entry name" value="SLD5_C"/>
    <property type="match status" value="1"/>
</dbReference>
<accession>A0A9P6QL52</accession>
<evidence type="ECO:0000256" key="7">
    <source>
        <dbReference type="SAM" id="MobiDB-lite"/>
    </source>
</evidence>
<dbReference type="PANTHER" id="PTHR21206">
    <property type="entry name" value="SLD5 PROTEIN"/>
    <property type="match status" value="1"/>
</dbReference>
<keyword evidence="4 6" id="KW-0235">DNA replication</keyword>
<comment type="function">
    <text evidence="6">The GINS complex plays an essential role in the initiation of DNA replication.</text>
</comment>
<feature type="compositionally biased region" description="Acidic residues" evidence="7">
    <location>
        <begin position="1"/>
        <end position="12"/>
    </location>
</feature>
<feature type="domain" description="GINS subunit" evidence="8">
    <location>
        <begin position="96"/>
        <end position="160"/>
    </location>
</feature>
<proteinExistence type="inferred from homology"/>
<dbReference type="GO" id="GO:0000811">
    <property type="term" value="C:GINS complex"/>
    <property type="evidence" value="ECO:0007669"/>
    <property type="project" value="UniProtKB-UniRule"/>
</dbReference>
<dbReference type="AlphaFoldDB" id="A0A9P6QL52"/>
<sequence length="239" mass="27964">MANQFDEDEFMLEDYGSNPRPHQSRISASREPERRRLIDPEKYLEHLTQAWVNERAAPEILPYEQEAVQGLLDKIDQQLGVIDDLDEGNDSAIILLIIYQTELERVKYVLRGYLRARISKIERFGQYLLESNEMKSRLSPAEQTYVESYIRLTMKHFNSSFLNEFPPSLQQQDDVVFDRRISMVSKPNLSEAVFCRVVKPIGDWELDAEETVVLAPGQIYIFRYEHIRPLLLQGQVELI</sequence>
<evidence type="ECO:0000256" key="3">
    <source>
        <dbReference type="ARBA" id="ARBA00014804"/>
    </source>
</evidence>
<dbReference type="PANTHER" id="PTHR21206:SF0">
    <property type="entry name" value="DNA REPLICATION COMPLEX GINS PROTEIN SLD5"/>
    <property type="match status" value="1"/>
</dbReference>
<evidence type="ECO:0000313" key="11">
    <source>
        <dbReference type="Proteomes" id="UP000807716"/>
    </source>
</evidence>
<evidence type="ECO:0000256" key="5">
    <source>
        <dbReference type="ARBA" id="ARBA00023242"/>
    </source>
</evidence>
<dbReference type="SUPFAM" id="SSF158573">
    <property type="entry name" value="GINS helical bundle-like"/>
    <property type="match status" value="1"/>
</dbReference>
<dbReference type="GO" id="GO:0000727">
    <property type="term" value="P:double-strand break repair via break-induced replication"/>
    <property type="evidence" value="ECO:0007669"/>
    <property type="project" value="TreeGrafter"/>
</dbReference>
<protein>
    <recommendedName>
        <fullName evidence="3 6">DNA replication complex GINS protein SLD5</fullName>
    </recommendedName>
</protein>
<comment type="caution">
    <text evidence="10">The sequence shown here is derived from an EMBL/GenBank/DDBJ whole genome shotgun (WGS) entry which is preliminary data.</text>
</comment>
<gene>
    <name evidence="10" type="primary">SLD5</name>
    <name evidence="10" type="ORF">DFQ27_000993</name>
</gene>
<dbReference type="GO" id="GO:0006261">
    <property type="term" value="P:DNA-templated DNA replication"/>
    <property type="evidence" value="ECO:0007669"/>
    <property type="project" value="InterPro"/>
</dbReference>
<evidence type="ECO:0000256" key="1">
    <source>
        <dbReference type="ARBA" id="ARBA00004123"/>
    </source>
</evidence>
<dbReference type="EMBL" id="JAAAJB010000013">
    <property type="protein sequence ID" value="KAG0270029.1"/>
    <property type="molecule type" value="Genomic_DNA"/>
</dbReference>
<evidence type="ECO:0000259" key="8">
    <source>
        <dbReference type="Pfam" id="PF05916"/>
    </source>
</evidence>
<comment type="subcellular location">
    <subcellularLocation>
        <location evidence="1 6">Nucleus</location>
    </subcellularLocation>
</comment>
<evidence type="ECO:0000256" key="6">
    <source>
        <dbReference type="PIRNR" id="PIRNR007764"/>
    </source>
</evidence>
<dbReference type="Gene3D" id="1.20.58.1030">
    <property type="match status" value="1"/>
</dbReference>
<feature type="domain" description="DNA replication complex GINS protein SLD5 C-terminal" evidence="9">
    <location>
        <begin position="187"/>
        <end position="239"/>
    </location>
</feature>
<dbReference type="InterPro" id="IPR021151">
    <property type="entry name" value="GINS_A"/>
</dbReference>
<dbReference type="SUPFAM" id="SSF160059">
    <property type="entry name" value="PriA/YqbF domain"/>
    <property type="match status" value="1"/>
</dbReference>
<reference evidence="10" key="1">
    <citation type="journal article" date="2020" name="Fungal Divers.">
        <title>Resolving the Mortierellaceae phylogeny through synthesis of multi-gene phylogenetics and phylogenomics.</title>
        <authorList>
            <person name="Vandepol N."/>
            <person name="Liber J."/>
            <person name="Desiro A."/>
            <person name="Na H."/>
            <person name="Kennedy M."/>
            <person name="Barry K."/>
            <person name="Grigoriev I.V."/>
            <person name="Miller A.N."/>
            <person name="O'Donnell K."/>
            <person name="Stajich J.E."/>
            <person name="Bonito G."/>
        </authorList>
    </citation>
    <scope>NUCLEOTIDE SEQUENCE</scope>
    <source>
        <strain evidence="10">BC1065</strain>
    </source>
</reference>
<dbReference type="InterPro" id="IPR031633">
    <property type="entry name" value="SLD5_C"/>
</dbReference>
<feature type="region of interest" description="Disordered" evidence="7">
    <location>
        <begin position="1"/>
        <end position="33"/>
    </location>
</feature>
<evidence type="ECO:0000256" key="2">
    <source>
        <dbReference type="ARBA" id="ARBA00008187"/>
    </source>
</evidence>
<name>A0A9P6QL52_9FUNG</name>
<dbReference type="InterPro" id="IPR008591">
    <property type="entry name" value="GINS_Sld5"/>
</dbReference>
<dbReference type="OrthoDB" id="338231at2759"/>
<dbReference type="InterPro" id="IPR038749">
    <property type="entry name" value="Sld5_GINS_A"/>
</dbReference>
<comment type="similarity">
    <text evidence="2 6">Belongs to the GINS4/SLD5 family.</text>
</comment>